<protein>
    <recommendedName>
        <fullName evidence="5">Mechanosensitive ion channel MscS domain-containing protein</fullName>
    </recommendedName>
</protein>
<reference evidence="6" key="1">
    <citation type="submission" date="2021-01" db="EMBL/GenBank/DDBJ databases">
        <authorList>
            <person name="Corre E."/>
            <person name="Pelletier E."/>
            <person name="Niang G."/>
            <person name="Scheremetjew M."/>
            <person name="Finn R."/>
            <person name="Kale V."/>
            <person name="Holt S."/>
            <person name="Cochrane G."/>
            <person name="Meng A."/>
            <person name="Brown T."/>
            <person name="Cohen L."/>
        </authorList>
    </citation>
    <scope>NUCLEOTIDE SEQUENCE</scope>
    <source>
        <strain evidence="6">Pop2</strain>
    </source>
</reference>
<dbReference type="GO" id="GO:0005886">
    <property type="term" value="C:plasma membrane"/>
    <property type="evidence" value="ECO:0007669"/>
    <property type="project" value="TreeGrafter"/>
</dbReference>
<evidence type="ECO:0000256" key="1">
    <source>
        <dbReference type="ARBA" id="ARBA00004141"/>
    </source>
</evidence>
<feature type="region of interest" description="Disordered" evidence="3">
    <location>
        <begin position="86"/>
        <end position="107"/>
    </location>
</feature>
<evidence type="ECO:0000256" key="4">
    <source>
        <dbReference type="SAM" id="Phobius"/>
    </source>
</evidence>
<evidence type="ECO:0000256" key="2">
    <source>
        <dbReference type="ARBA" id="ARBA00008017"/>
    </source>
</evidence>
<dbReference type="Pfam" id="PF00924">
    <property type="entry name" value="MS_channel_2nd"/>
    <property type="match status" value="1"/>
</dbReference>
<evidence type="ECO:0000259" key="5">
    <source>
        <dbReference type="Pfam" id="PF00924"/>
    </source>
</evidence>
<dbReference type="AlphaFoldDB" id="A0A7S1YRA4"/>
<feature type="transmembrane region" description="Helical" evidence="4">
    <location>
        <begin position="267"/>
        <end position="286"/>
    </location>
</feature>
<comment type="subcellular location">
    <subcellularLocation>
        <location evidence="1">Membrane</location>
        <topology evidence="1">Multi-pass membrane protein</topology>
    </subcellularLocation>
</comment>
<dbReference type="InterPro" id="IPR006685">
    <property type="entry name" value="MscS_channel_2nd"/>
</dbReference>
<proteinExistence type="inferred from homology"/>
<gene>
    <name evidence="6" type="ORF">DBRI1063_LOCUS3206</name>
</gene>
<dbReference type="GO" id="GO:0008381">
    <property type="term" value="F:mechanosensitive monoatomic ion channel activity"/>
    <property type="evidence" value="ECO:0007669"/>
    <property type="project" value="TreeGrafter"/>
</dbReference>
<keyword evidence="4" id="KW-0812">Transmembrane</keyword>
<feature type="compositionally biased region" description="Basic and acidic residues" evidence="3">
    <location>
        <begin position="90"/>
        <end position="106"/>
    </location>
</feature>
<dbReference type="GO" id="GO:0006820">
    <property type="term" value="P:monoatomic anion transport"/>
    <property type="evidence" value="ECO:0007669"/>
    <property type="project" value="TreeGrafter"/>
</dbReference>
<keyword evidence="4" id="KW-1133">Transmembrane helix</keyword>
<dbReference type="EMBL" id="HBGN01004908">
    <property type="protein sequence ID" value="CAD9316799.1"/>
    <property type="molecule type" value="Transcribed_RNA"/>
</dbReference>
<name>A0A7S1YRA4_9STRA</name>
<organism evidence="6">
    <name type="scientific">Ditylum brightwellii</name>
    <dbReference type="NCBI Taxonomy" id="49249"/>
    <lineage>
        <taxon>Eukaryota</taxon>
        <taxon>Sar</taxon>
        <taxon>Stramenopiles</taxon>
        <taxon>Ochrophyta</taxon>
        <taxon>Bacillariophyta</taxon>
        <taxon>Mediophyceae</taxon>
        <taxon>Lithodesmiophycidae</taxon>
        <taxon>Lithodesmiales</taxon>
        <taxon>Lithodesmiaceae</taxon>
        <taxon>Ditylum</taxon>
    </lineage>
</organism>
<feature type="domain" description="Mechanosensitive ion channel MscS" evidence="5">
    <location>
        <begin position="310"/>
        <end position="386"/>
    </location>
</feature>
<sequence length="525" mass="60311">MATIKRTHWAMYFGERMFRHYGPRLEKITVKMLLLSELADLADVMDDDNIHKSISAEKLMGPRRWDIKFDNSGSKKVAEDIDAFITNSPSERRSESPSEESKEARKFKQSFTTLEDEILEYLDDWDEPKHKSGKTGDPLIKDILQFRKALSYMESSHPFSASFGPADTRKKFLRSAMLLFNRLSSSMPDTDDDTVSYELISVITFDKDGKVDEERKQALEKIFKPGKNGEIRLFDFIQSCDNVYKEIRFFRAAVENSSQIDAMLEQLANVIFFFLAAIIVAAILRFRVWTMFLSFSSLLVSFSFALGPSVSKYVEGVLLIAVRRPYDIGDRIVINDPSSDKGFSPSTTWFVEDVNLSFTTLRFQATNEIATVSNSSIAQLRIHNGNRSSTACVTIPLFFKVDTKPEQIRLFHSVIEKFVADKASHWKSIIHLRTESTNNSLIYLEYSLRLEHQASHQRQSSILRDKGELIRFCIKEMKKSGINFRPPHKPFDLFIKENCTYTEQDNQQQNETMKSALLASNLKSE</sequence>
<dbReference type="PANTHER" id="PTHR31618">
    <property type="entry name" value="MECHANOSENSITIVE ION CHANNEL PROTEIN 5"/>
    <property type="match status" value="1"/>
</dbReference>
<dbReference type="PANTHER" id="PTHR31618:SF1">
    <property type="entry name" value="EF-HAND DOMAIN-CONTAINING PROTEIN"/>
    <property type="match status" value="1"/>
</dbReference>
<keyword evidence="4" id="KW-0472">Membrane</keyword>
<evidence type="ECO:0000313" key="6">
    <source>
        <dbReference type="EMBL" id="CAD9316799.1"/>
    </source>
</evidence>
<accession>A0A7S1YRA4</accession>
<evidence type="ECO:0000256" key="3">
    <source>
        <dbReference type="SAM" id="MobiDB-lite"/>
    </source>
</evidence>
<comment type="similarity">
    <text evidence="2">Belongs to the MscS (TC 1.A.23) family.</text>
</comment>
<dbReference type="InterPro" id="IPR016688">
    <property type="entry name" value="MscS-like_plants/fungi"/>
</dbReference>